<comment type="caution">
    <text evidence="4">The sequence shown here is derived from an EMBL/GenBank/DDBJ whole genome shotgun (WGS) entry which is preliminary data.</text>
</comment>
<evidence type="ECO:0000259" key="3">
    <source>
        <dbReference type="SMART" id="SM01119"/>
    </source>
</evidence>
<dbReference type="RefSeq" id="WP_268059523.1">
    <property type="nucleotide sequence ID" value="NZ_JAPQFJ010000001.1"/>
</dbReference>
<accession>A0ABT4D7E8</accession>
<keyword evidence="2" id="KW-0456">Lyase</keyword>
<reference evidence="4" key="1">
    <citation type="submission" date="2022-12" db="EMBL/GenBank/DDBJ databases">
        <title>Clostridium sp. nov., isolated from industrial wastewater.</title>
        <authorList>
            <person name="Jiayan W."/>
        </authorList>
    </citation>
    <scope>NUCLEOTIDE SEQUENCE</scope>
    <source>
        <strain evidence="4">ZC22-4</strain>
    </source>
</reference>
<dbReference type="InterPro" id="IPR001608">
    <property type="entry name" value="Ala_racemase_N"/>
</dbReference>
<dbReference type="InterPro" id="IPR051466">
    <property type="entry name" value="D-amino_acid_metab_enzyme"/>
</dbReference>
<dbReference type="GO" id="GO:0008784">
    <property type="term" value="F:alanine racemase activity"/>
    <property type="evidence" value="ECO:0007669"/>
    <property type="project" value="UniProtKB-EC"/>
</dbReference>
<dbReference type="PANTHER" id="PTHR28004:SF2">
    <property type="entry name" value="D-SERINE DEHYDRATASE"/>
    <property type="match status" value="1"/>
</dbReference>
<dbReference type="SMART" id="SM01119">
    <property type="entry name" value="D-ser_dehydrat"/>
    <property type="match status" value="1"/>
</dbReference>
<dbReference type="EMBL" id="JAPQFJ010000001">
    <property type="protein sequence ID" value="MCY6957166.1"/>
    <property type="molecule type" value="Genomic_DNA"/>
</dbReference>
<evidence type="ECO:0000256" key="2">
    <source>
        <dbReference type="ARBA" id="ARBA00023239"/>
    </source>
</evidence>
<sequence length="371" mass="41068">MKIFDLPTPSFIVNLDILEKNIKDIQKLCDENKKELWPMVKTHKSTEIAKMQMEAGAKGFLVGTIDEAEKLSEKGAKNITFAYPFCGETNIDRIINISEKTHLILSFDNEEVAIEFEEKLSKVNKKMDYLIIVDSGLHRLGVSPYKVVELAEKMKKFKHLKLKGISTHPGQVYASASSVEVSKSVDAEYNTLRKALEELNKNGFEIEIIATGSTPTFFSSVKNKLINVQRPGNYVFYDNIQIGLGIAKEENCSLTVLGTVISNAQNGQLVLDVGSKCLGLDKGAHGISLTSGYGHIKGHEELIIESLSEEVSKVKICGETDLKVGDKVEIIPNHACSSANMTDYLIGYRNGLVEEILYIDIRGGSRKPPIK</sequence>
<feature type="domain" description="D-serine dehydratase-like" evidence="3">
    <location>
        <begin position="253"/>
        <end position="349"/>
    </location>
</feature>
<protein>
    <submittedName>
        <fullName evidence="4">Alanine racemase</fullName>
        <ecNumber evidence="4">5.1.1.1</ecNumber>
    </submittedName>
</protein>
<dbReference type="Pfam" id="PF14031">
    <property type="entry name" value="D-ser_dehydrat"/>
    <property type="match status" value="1"/>
</dbReference>
<dbReference type="InterPro" id="IPR042208">
    <property type="entry name" value="D-ser_dehydrat-like_sf"/>
</dbReference>
<keyword evidence="4" id="KW-0413">Isomerase</keyword>
<dbReference type="SUPFAM" id="SSF51419">
    <property type="entry name" value="PLP-binding barrel"/>
    <property type="match status" value="1"/>
</dbReference>
<proteinExistence type="inferred from homology"/>
<organism evidence="4 5">
    <name type="scientific">Clostridium brassicae</name>
    <dbReference type="NCBI Taxonomy" id="2999072"/>
    <lineage>
        <taxon>Bacteria</taxon>
        <taxon>Bacillati</taxon>
        <taxon>Bacillota</taxon>
        <taxon>Clostridia</taxon>
        <taxon>Eubacteriales</taxon>
        <taxon>Clostridiaceae</taxon>
        <taxon>Clostridium</taxon>
    </lineage>
</organism>
<dbReference type="PANTHER" id="PTHR28004">
    <property type="entry name" value="ZGC:162816-RELATED"/>
    <property type="match status" value="1"/>
</dbReference>
<evidence type="ECO:0000256" key="1">
    <source>
        <dbReference type="ARBA" id="ARBA00005323"/>
    </source>
</evidence>
<name>A0ABT4D7E8_9CLOT</name>
<comment type="similarity">
    <text evidence="1">Belongs to the DSD1 family.</text>
</comment>
<keyword evidence="5" id="KW-1185">Reference proteome</keyword>
<evidence type="ECO:0000313" key="5">
    <source>
        <dbReference type="Proteomes" id="UP001144612"/>
    </source>
</evidence>
<dbReference type="Pfam" id="PF01168">
    <property type="entry name" value="Ala_racemase_N"/>
    <property type="match status" value="1"/>
</dbReference>
<dbReference type="Proteomes" id="UP001144612">
    <property type="component" value="Unassembled WGS sequence"/>
</dbReference>
<dbReference type="Gene3D" id="2.40.37.20">
    <property type="entry name" value="D-serine dehydratase-like domain"/>
    <property type="match status" value="1"/>
</dbReference>
<gene>
    <name evidence="4" type="ORF">OW729_00955</name>
</gene>
<evidence type="ECO:0000313" key="4">
    <source>
        <dbReference type="EMBL" id="MCY6957166.1"/>
    </source>
</evidence>
<dbReference type="Gene3D" id="3.20.20.10">
    <property type="entry name" value="Alanine racemase"/>
    <property type="match status" value="1"/>
</dbReference>
<dbReference type="InterPro" id="IPR026956">
    <property type="entry name" value="D-ser_dehydrat-like_dom"/>
</dbReference>
<dbReference type="InterPro" id="IPR029066">
    <property type="entry name" value="PLP-binding_barrel"/>
</dbReference>
<dbReference type="EC" id="5.1.1.1" evidence="4"/>